<dbReference type="PROSITE" id="PS50075">
    <property type="entry name" value="CARRIER"/>
    <property type="match status" value="1"/>
</dbReference>
<feature type="domain" description="Carrier" evidence="3">
    <location>
        <begin position="15"/>
        <end position="90"/>
    </location>
</feature>
<dbReference type="InterPro" id="IPR009081">
    <property type="entry name" value="PP-bd_ACP"/>
</dbReference>
<sequence length="91" mass="9756">MAPAETIRPAPVVPENRSGHLVQLLAEVIGADHADSIDTAMPMVAMGLDSLQALEFRRRVQAELDFELPVQDLLGGASVDHVIDALTAQSR</sequence>
<evidence type="ECO:0000259" key="3">
    <source>
        <dbReference type="PROSITE" id="PS50075"/>
    </source>
</evidence>
<evidence type="ECO:0000313" key="5">
    <source>
        <dbReference type="Proteomes" id="UP000018502"/>
    </source>
</evidence>
<dbReference type="Gene3D" id="1.10.1200.10">
    <property type="entry name" value="ACP-like"/>
    <property type="match status" value="1"/>
</dbReference>
<proteinExistence type="predicted"/>
<accession>A0A829MB61</accession>
<dbReference type="InterPro" id="IPR020806">
    <property type="entry name" value="PKS_PP-bd"/>
</dbReference>
<dbReference type="AlphaFoldDB" id="A0A829MB61"/>
<evidence type="ECO:0000256" key="1">
    <source>
        <dbReference type="ARBA" id="ARBA00022450"/>
    </source>
</evidence>
<dbReference type="InterPro" id="IPR036736">
    <property type="entry name" value="ACP-like_sf"/>
</dbReference>
<keyword evidence="2" id="KW-0597">Phosphoprotein</keyword>
<dbReference type="Pfam" id="PF00550">
    <property type="entry name" value="PP-binding"/>
    <property type="match status" value="1"/>
</dbReference>
<reference evidence="4 5" key="1">
    <citation type="journal article" date="2014" name="Emerg. Infect. Dis.">
        <title>High-level Relatedness among Mycobacterium abscessus subsp. massiliense Strains from Widely Separated Outbreaks.</title>
        <authorList>
            <person name="Tettelin H."/>
            <person name="Davidson R.M."/>
            <person name="Agrawal S."/>
            <person name="Aitken M.L."/>
            <person name="Shallom S."/>
            <person name="Hasan N.A."/>
            <person name="Strong M."/>
            <person name="Nogueira de Moura V.C."/>
            <person name="De Groote M.A."/>
            <person name="Duarte R.S."/>
            <person name="Hine E."/>
            <person name="Parankush S."/>
            <person name="Su Q."/>
            <person name="Daugherty S.C."/>
            <person name="Fraser C.M."/>
            <person name="Brown-Elliott B.A."/>
            <person name="Wallace R.J.Jr."/>
            <person name="Holland S.M."/>
            <person name="Sampaio E.P."/>
            <person name="Olivier K.N."/>
            <person name="Jackson M."/>
            <person name="Zelazny A.M."/>
        </authorList>
    </citation>
    <scope>NUCLEOTIDE SEQUENCE [LARGE SCALE GENOMIC DNA]</scope>
    <source>
        <strain evidence="4 5">MAB_091912_2446</strain>
    </source>
</reference>
<dbReference type="GO" id="GO:0031177">
    <property type="term" value="F:phosphopantetheine binding"/>
    <property type="evidence" value="ECO:0007669"/>
    <property type="project" value="InterPro"/>
</dbReference>
<name>A0A829MB61_9MYCO</name>
<gene>
    <name evidence="4" type="ORF">L833_0601</name>
</gene>
<protein>
    <submittedName>
        <fullName evidence="4">Phosphopantetheine attachment site family protein</fullName>
    </submittedName>
</protein>
<keyword evidence="1" id="KW-0596">Phosphopantetheine</keyword>
<dbReference type="SMART" id="SM00823">
    <property type="entry name" value="PKS_PP"/>
    <property type="match status" value="1"/>
</dbReference>
<dbReference type="SUPFAM" id="SSF47336">
    <property type="entry name" value="ACP-like"/>
    <property type="match status" value="1"/>
</dbReference>
<dbReference type="EMBL" id="AYTF01000001">
    <property type="protein sequence ID" value="ESV63225.1"/>
    <property type="molecule type" value="Genomic_DNA"/>
</dbReference>
<evidence type="ECO:0000256" key="2">
    <source>
        <dbReference type="ARBA" id="ARBA00022553"/>
    </source>
</evidence>
<organism evidence="4 5">
    <name type="scientific">Mycobacteroides abscessus MAB_091912_2446</name>
    <dbReference type="NCBI Taxonomy" id="1335414"/>
    <lineage>
        <taxon>Bacteria</taxon>
        <taxon>Bacillati</taxon>
        <taxon>Actinomycetota</taxon>
        <taxon>Actinomycetes</taxon>
        <taxon>Mycobacteriales</taxon>
        <taxon>Mycobacteriaceae</taxon>
        <taxon>Mycobacteroides</taxon>
        <taxon>Mycobacteroides abscessus</taxon>
    </lineage>
</organism>
<evidence type="ECO:0000313" key="4">
    <source>
        <dbReference type="EMBL" id="ESV63225.1"/>
    </source>
</evidence>
<dbReference type="Proteomes" id="UP000018502">
    <property type="component" value="Unassembled WGS sequence"/>
</dbReference>
<comment type="caution">
    <text evidence="4">The sequence shown here is derived from an EMBL/GenBank/DDBJ whole genome shotgun (WGS) entry which is preliminary data.</text>
</comment>